<dbReference type="PANTHER" id="PTHR47623">
    <property type="entry name" value="OS09G0287300 PROTEIN"/>
    <property type="match status" value="1"/>
</dbReference>
<gene>
    <name evidence="3" type="ORF">ACHAWO_007064</name>
</gene>
<dbReference type="PANTHER" id="PTHR47623:SF1">
    <property type="entry name" value="OS09G0287300 PROTEIN"/>
    <property type="match status" value="1"/>
</dbReference>
<dbReference type="InterPro" id="IPR029033">
    <property type="entry name" value="His_PPase_superfam"/>
</dbReference>
<dbReference type="EMBL" id="JALLPJ020000842">
    <property type="protein sequence ID" value="KAL3781490.1"/>
    <property type="molecule type" value="Genomic_DNA"/>
</dbReference>
<dbReference type="InterPro" id="IPR013078">
    <property type="entry name" value="His_Pase_superF_clade-1"/>
</dbReference>
<proteinExistence type="predicted"/>
<dbReference type="Proteomes" id="UP001530400">
    <property type="component" value="Unassembled WGS sequence"/>
</dbReference>
<keyword evidence="2" id="KW-0812">Transmembrane</keyword>
<evidence type="ECO:0000313" key="4">
    <source>
        <dbReference type="Proteomes" id="UP001530400"/>
    </source>
</evidence>
<keyword evidence="4" id="KW-1185">Reference proteome</keyword>
<dbReference type="SUPFAM" id="SSF53254">
    <property type="entry name" value="Phosphoglycerate mutase-like"/>
    <property type="match status" value="1"/>
</dbReference>
<evidence type="ECO:0000256" key="1">
    <source>
        <dbReference type="PIRSR" id="PIRSR613078-2"/>
    </source>
</evidence>
<organism evidence="3 4">
    <name type="scientific">Cyclotella atomus</name>
    <dbReference type="NCBI Taxonomy" id="382360"/>
    <lineage>
        <taxon>Eukaryota</taxon>
        <taxon>Sar</taxon>
        <taxon>Stramenopiles</taxon>
        <taxon>Ochrophyta</taxon>
        <taxon>Bacillariophyta</taxon>
        <taxon>Coscinodiscophyceae</taxon>
        <taxon>Thalassiosirophycidae</taxon>
        <taxon>Stephanodiscales</taxon>
        <taxon>Stephanodiscaceae</taxon>
        <taxon>Cyclotella</taxon>
    </lineage>
</organism>
<dbReference type="AlphaFoldDB" id="A0ABD3NZX3"/>
<evidence type="ECO:0000256" key="2">
    <source>
        <dbReference type="SAM" id="Phobius"/>
    </source>
</evidence>
<feature type="binding site" evidence="1">
    <location>
        <position position="159"/>
    </location>
    <ligand>
        <name>substrate</name>
    </ligand>
</feature>
<feature type="transmembrane region" description="Helical" evidence="2">
    <location>
        <begin position="43"/>
        <end position="63"/>
    </location>
</feature>
<name>A0ABD3NZX3_9STRA</name>
<dbReference type="Gene3D" id="3.40.50.1240">
    <property type="entry name" value="Phosphoglycerate mutase-like"/>
    <property type="match status" value="1"/>
</dbReference>
<reference evidence="3 4" key="1">
    <citation type="submission" date="2024-10" db="EMBL/GenBank/DDBJ databases">
        <title>Updated reference genomes for cyclostephanoid diatoms.</title>
        <authorList>
            <person name="Roberts W.R."/>
            <person name="Alverson A.J."/>
        </authorList>
    </citation>
    <scope>NUCLEOTIDE SEQUENCE [LARGE SCALE GENOMIC DNA]</scope>
    <source>
        <strain evidence="3 4">AJA010-31</strain>
    </source>
</reference>
<keyword evidence="2" id="KW-0472">Membrane</keyword>
<keyword evidence="2" id="KW-1133">Transmembrane helix</keyword>
<comment type="caution">
    <text evidence="3">The sequence shown here is derived from an EMBL/GenBank/DDBJ whole genome shotgun (WGS) entry which is preliminary data.</text>
</comment>
<sequence>MLSLNSTSKSGYGSTSDDHLGCDRGNIHSINRERKNEKHEDRYAVKLFWLFGGLVMVMLLISISTNGTKIEGTELSSIGVLQLGKQNTPCDCINDDVSPCKSLMLLRHAKSSWKNSYFVDDINRRLSTKGIAVAHEVGKDLHHMNLKLPELVLSSPSIRTEETLNIVLGEWTLGSLSHDHKNAKKINIKNLSRQHNKKLNMKLKEMNVGVQYLDALYALSDEGYLPHLATMIDRSAHGGSPNRVLIVGHNPAMEKLLNEVTPTAQQQFSAGGFFDICFPGLSAWNDLNQAGHQKSGVTSLVLPREK</sequence>
<accession>A0ABD3NZX3</accession>
<evidence type="ECO:0000313" key="3">
    <source>
        <dbReference type="EMBL" id="KAL3781490.1"/>
    </source>
</evidence>
<evidence type="ECO:0008006" key="5">
    <source>
        <dbReference type="Google" id="ProtNLM"/>
    </source>
</evidence>
<protein>
    <recommendedName>
        <fullName evidence="5">Phosphoglycerate mutase</fullName>
    </recommendedName>
</protein>
<dbReference type="Pfam" id="PF00300">
    <property type="entry name" value="His_Phos_1"/>
    <property type="match status" value="1"/>
</dbReference>
<dbReference type="CDD" id="cd07067">
    <property type="entry name" value="HP_PGM_like"/>
    <property type="match status" value="1"/>
</dbReference>